<gene>
    <name evidence="5" type="ORF">EDD52_12721</name>
</gene>
<dbReference type="Gene3D" id="3.40.50.720">
    <property type="entry name" value="NAD(P)-binding Rossmann-like Domain"/>
    <property type="match status" value="1"/>
</dbReference>
<feature type="domain" description="3-hydroxyacyl-CoA dehydrogenase NAD binding" evidence="4">
    <location>
        <begin position="6"/>
        <end position="178"/>
    </location>
</feature>
<dbReference type="GO" id="GO:0070403">
    <property type="term" value="F:NAD+ binding"/>
    <property type="evidence" value="ECO:0007669"/>
    <property type="project" value="InterPro"/>
</dbReference>
<dbReference type="Pfam" id="PF00725">
    <property type="entry name" value="3HCDH"/>
    <property type="match status" value="1"/>
</dbReference>
<keyword evidence="1" id="KW-0560">Oxidoreductase</keyword>
<dbReference type="SUPFAM" id="SSF48179">
    <property type="entry name" value="6-phosphogluconate dehydrogenase C-terminal domain-like"/>
    <property type="match status" value="1"/>
</dbReference>
<proteinExistence type="predicted"/>
<dbReference type="OrthoDB" id="9771883at2"/>
<dbReference type="PANTHER" id="PTHR48075:SF5">
    <property type="entry name" value="3-HYDROXYBUTYRYL-COA DEHYDROGENASE"/>
    <property type="match status" value="1"/>
</dbReference>
<dbReference type="Pfam" id="PF02737">
    <property type="entry name" value="3HCDH_N"/>
    <property type="match status" value="1"/>
</dbReference>
<protein>
    <submittedName>
        <fullName evidence="5">3-hydroxybutyryl-CoA dehydrogenase</fullName>
    </submittedName>
</protein>
<evidence type="ECO:0000256" key="2">
    <source>
        <dbReference type="PIRSR" id="PIRSR000105-1"/>
    </source>
</evidence>
<name>A0A4R3IYJ0_9RHOB</name>
<dbReference type="InterPro" id="IPR036291">
    <property type="entry name" value="NAD(P)-bd_dom_sf"/>
</dbReference>
<dbReference type="AlphaFoldDB" id="A0A4R3IYJ0"/>
<dbReference type="RefSeq" id="WP_132248570.1">
    <property type="nucleotide sequence ID" value="NZ_SLZU01000027.1"/>
</dbReference>
<dbReference type="InterPro" id="IPR013328">
    <property type="entry name" value="6PGD_dom2"/>
</dbReference>
<evidence type="ECO:0000259" key="3">
    <source>
        <dbReference type="Pfam" id="PF00725"/>
    </source>
</evidence>
<evidence type="ECO:0000313" key="6">
    <source>
        <dbReference type="Proteomes" id="UP000295696"/>
    </source>
</evidence>
<reference evidence="5 6" key="1">
    <citation type="submission" date="2019-03" db="EMBL/GenBank/DDBJ databases">
        <title>Genomic Encyclopedia of Type Strains, Phase IV (KMG-IV): sequencing the most valuable type-strain genomes for metagenomic binning, comparative biology and taxonomic classification.</title>
        <authorList>
            <person name="Goeker M."/>
        </authorList>
    </citation>
    <scope>NUCLEOTIDE SEQUENCE [LARGE SCALE GENOMIC DNA]</scope>
    <source>
        <strain evidence="5 6">DSM 104836</strain>
    </source>
</reference>
<dbReference type="PROSITE" id="PS51257">
    <property type="entry name" value="PROKAR_LIPOPROTEIN"/>
    <property type="match status" value="1"/>
</dbReference>
<dbReference type="SUPFAM" id="SSF51735">
    <property type="entry name" value="NAD(P)-binding Rossmann-fold domains"/>
    <property type="match status" value="1"/>
</dbReference>
<dbReference type="GO" id="GO:0008691">
    <property type="term" value="F:3-hydroxybutyryl-CoA dehydrogenase activity"/>
    <property type="evidence" value="ECO:0007669"/>
    <property type="project" value="TreeGrafter"/>
</dbReference>
<dbReference type="InterPro" id="IPR006176">
    <property type="entry name" value="3-OHacyl-CoA_DH_NAD-bd"/>
</dbReference>
<evidence type="ECO:0000256" key="1">
    <source>
        <dbReference type="ARBA" id="ARBA00023002"/>
    </source>
</evidence>
<accession>A0A4R3IYJ0</accession>
<dbReference type="PANTHER" id="PTHR48075">
    <property type="entry name" value="3-HYDROXYACYL-COA DEHYDROGENASE FAMILY PROTEIN"/>
    <property type="match status" value="1"/>
</dbReference>
<feature type="site" description="Important for catalytic activity" evidence="2">
    <location>
        <position position="137"/>
    </location>
</feature>
<dbReference type="InterPro" id="IPR006108">
    <property type="entry name" value="3HC_DH_C"/>
</dbReference>
<dbReference type="EMBL" id="SLZU01000027">
    <property type="protein sequence ID" value="TCS57242.1"/>
    <property type="molecule type" value="Genomic_DNA"/>
</dbReference>
<keyword evidence="6" id="KW-1185">Reference proteome</keyword>
<comment type="caution">
    <text evidence="5">The sequence shown here is derived from an EMBL/GenBank/DDBJ whole genome shotgun (WGS) entry which is preliminary data.</text>
</comment>
<dbReference type="Proteomes" id="UP000295696">
    <property type="component" value="Unassembled WGS sequence"/>
</dbReference>
<dbReference type="Gene3D" id="1.10.1040.10">
    <property type="entry name" value="N-(1-d-carboxylethyl)-l-norvaline Dehydrogenase, domain 2"/>
    <property type="match status" value="1"/>
</dbReference>
<evidence type="ECO:0000313" key="5">
    <source>
        <dbReference type="EMBL" id="TCS57242.1"/>
    </source>
</evidence>
<evidence type="ECO:0000259" key="4">
    <source>
        <dbReference type="Pfam" id="PF02737"/>
    </source>
</evidence>
<dbReference type="InterPro" id="IPR008927">
    <property type="entry name" value="6-PGluconate_DH-like_C_sf"/>
</dbReference>
<dbReference type="InterPro" id="IPR022694">
    <property type="entry name" value="3-OHacyl-CoA_DH"/>
</dbReference>
<dbReference type="GO" id="GO:0006635">
    <property type="term" value="P:fatty acid beta-oxidation"/>
    <property type="evidence" value="ECO:0007669"/>
    <property type="project" value="TreeGrafter"/>
</dbReference>
<sequence length="311" mass="33316">MAGYEKVAVIGAGLMGHAIALVHAMAGCEVTLCDLSQERLDWARARLEDLAQSGNTGVAEAPQALARIGYAVDLGSAVAGADLVVEAIVEDAEAKRALFDQLAGLVRADAVIASNTSFLDIFPLVPQALSSRTLIVHWYTPPYLIDLVDVVPAPEADSGLAARMVEFLRAIGKKPVLLRRFVPGYIANNVQMAIEAEIFRLLDAGVAEVGDIDDAIRFGLAQRLCLMGQFRKIDYTGLQVVRDIHAAGLYTPPVQPTGTSRLDSLLAEGASGLLAGRGFYDYDGTPADYLDRRDRNLLRLRAALEGLDDGL</sequence>
<dbReference type="PIRSF" id="PIRSF000105">
    <property type="entry name" value="HCDH"/>
    <property type="match status" value="1"/>
</dbReference>
<organism evidence="5 6">
    <name type="scientific">Primorskyibacter sedentarius</name>
    <dbReference type="NCBI Taxonomy" id="745311"/>
    <lineage>
        <taxon>Bacteria</taxon>
        <taxon>Pseudomonadati</taxon>
        <taxon>Pseudomonadota</taxon>
        <taxon>Alphaproteobacteria</taxon>
        <taxon>Rhodobacterales</taxon>
        <taxon>Roseobacteraceae</taxon>
        <taxon>Primorskyibacter</taxon>
    </lineage>
</organism>
<feature type="domain" description="3-hydroxyacyl-CoA dehydrogenase C-terminal" evidence="3">
    <location>
        <begin position="184"/>
        <end position="282"/>
    </location>
</feature>